<dbReference type="AlphaFoldDB" id="B0ERZ7"/>
<dbReference type="OMA" id="RITQRGE"/>
<evidence type="ECO:0000313" key="2">
    <source>
        <dbReference type="Proteomes" id="UP000008076"/>
    </source>
</evidence>
<protein>
    <submittedName>
        <fullName evidence="1">Uncharacterized protein</fullName>
    </submittedName>
</protein>
<dbReference type="GeneID" id="5886044"/>
<accession>B0ERZ7</accession>
<dbReference type="OrthoDB" id="31777at2759"/>
<proteinExistence type="predicted"/>
<dbReference type="RefSeq" id="XP_001740869.1">
    <property type="nucleotide sequence ID" value="XM_001740817.1"/>
</dbReference>
<dbReference type="Proteomes" id="UP000008076">
    <property type="component" value="Unassembled WGS sequence"/>
</dbReference>
<evidence type="ECO:0000313" key="1">
    <source>
        <dbReference type="EMBL" id="EDR22699.1"/>
    </source>
</evidence>
<name>B0ERZ7_ENTDS</name>
<keyword evidence="2" id="KW-1185">Reference proteome</keyword>
<dbReference type="eggNOG" id="ENOG502RDUU">
    <property type="taxonomic scope" value="Eukaryota"/>
</dbReference>
<organism evidence="2">
    <name type="scientific">Entamoeba dispar (strain ATCC PRA-260 / SAW760)</name>
    <dbReference type="NCBI Taxonomy" id="370354"/>
    <lineage>
        <taxon>Eukaryota</taxon>
        <taxon>Amoebozoa</taxon>
        <taxon>Evosea</taxon>
        <taxon>Archamoebae</taxon>
        <taxon>Mastigamoebida</taxon>
        <taxon>Entamoebidae</taxon>
        <taxon>Entamoeba</taxon>
    </lineage>
</organism>
<dbReference type="EMBL" id="DS550565">
    <property type="protein sequence ID" value="EDR22699.1"/>
    <property type="molecule type" value="Genomic_DNA"/>
</dbReference>
<dbReference type="VEuPathDB" id="AmoebaDB:EDI_042290"/>
<gene>
    <name evidence="1" type="ORF">EDI_042290</name>
</gene>
<sequence length="577" mass="67555">MLRKPSNTERMKRSAEIARLKENYPQNLVQFHKIGVKLQNAQEEKNEVVVEPDVHLQIDGKEYLVFFNNHFSDVHKVLNQWLENELSEHWFIIPDILKSDIRRITQRGEPSTVKRLLTTLIPIYGQYQGYRCGCNFLATILSSESSEDNNRIRQLAYHVYKTKELIEKYGSEIQSGKICAIFIEKNFNGKSEYIISCDDQLYQKLESKLFEIMSSYDKKIDEKFNTLTKFLCGCEKHIQPTLNEWRRTQFCFVINRVNYFLTREEELLSDKKRYEELEAMTNLRSRLNQFAIKYKYLYLTNEETILKITMSRCKILVKNTKRTTIFIESPNVSKFYKKIKKKLKAEQQILTNKYSDNEFTTEKTIETAEGLNPDKNQELIDELNKEISELNNKQKKLWGDAATEVGKVVIQKVEDVSDVAVLFPNIYSLIQQFNIKDIIDYLTQNKITNGQNNTPLGIAIKAANLTPEQVDKLHSSFNNIVDAQKITDEIKSCQTKLSVMKKVQELSNDFINLLKLKLALLEELPFGEIDINEYLGIIVTEDNEHVVNPGTSSERKTNYKKYEIEKVLNYNEEYEEY</sequence>
<reference evidence="2" key="1">
    <citation type="submission" date="2007-12" db="EMBL/GenBank/DDBJ databases">
        <title>Annotation of Entamoeba dispar SAW760.</title>
        <authorList>
            <person name="Lorenzi H."/>
            <person name="Inman J."/>
            <person name="Schobel S."/>
            <person name="Amedeo P."/>
            <person name="Caler E."/>
        </authorList>
    </citation>
    <scope>NUCLEOTIDE SEQUENCE [LARGE SCALE GENOMIC DNA]</scope>
    <source>
        <strain evidence="2">ATCC PRA-260 / SAW760</strain>
    </source>
</reference>
<dbReference type="KEGG" id="edi:EDI_042290"/>